<dbReference type="AlphaFoldDB" id="A0A9X3HXH0"/>
<dbReference type="SUPFAM" id="SSF52499">
    <property type="entry name" value="Isochorismatase-like hydrolases"/>
    <property type="match status" value="1"/>
</dbReference>
<accession>A0A9X3HXH0</accession>
<sequence length="178" mass="19742">MLEQNHTQLMIIDVQGKLAQIMHDKDALFSHLNTMTKAALLMDLPIVWIEQIPDKLGGTINEISQELPDRKPIAKTSFSAWGSTAVRRAIDPTKKHILLVGIEAHICVYQSAMDLMSQGFNVHLVTDAISSRTPENKALAIQRLAQAGAILTSTEMALFELQKSAEGEQFRALLKLIK</sequence>
<keyword evidence="2" id="KW-0378">Hydrolase</keyword>
<dbReference type="EMBL" id="JAKRRY010000022">
    <property type="protein sequence ID" value="MCW8347481.1"/>
    <property type="molecule type" value="Genomic_DNA"/>
</dbReference>
<dbReference type="InterPro" id="IPR050993">
    <property type="entry name" value="Isochorismatase_domain"/>
</dbReference>
<organism evidence="2 3">
    <name type="scientific">Vibrio qingdaonensis</name>
    <dbReference type="NCBI Taxonomy" id="2829491"/>
    <lineage>
        <taxon>Bacteria</taxon>
        <taxon>Pseudomonadati</taxon>
        <taxon>Pseudomonadota</taxon>
        <taxon>Gammaproteobacteria</taxon>
        <taxon>Vibrionales</taxon>
        <taxon>Vibrionaceae</taxon>
        <taxon>Vibrio</taxon>
    </lineage>
</organism>
<dbReference type="Proteomes" id="UP001155587">
    <property type="component" value="Unassembled WGS sequence"/>
</dbReference>
<evidence type="ECO:0000313" key="3">
    <source>
        <dbReference type="Proteomes" id="UP001155587"/>
    </source>
</evidence>
<comment type="caution">
    <text evidence="2">The sequence shown here is derived from an EMBL/GenBank/DDBJ whole genome shotgun (WGS) entry which is preliminary data.</text>
</comment>
<name>A0A9X3HXH0_9VIBR</name>
<dbReference type="RefSeq" id="WP_265676010.1">
    <property type="nucleotide sequence ID" value="NZ_JAKRRY010000022.1"/>
</dbReference>
<proteinExistence type="predicted"/>
<feature type="domain" description="Isochorismatase-like" evidence="1">
    <location>
        <begin position="8"/>
        <end position="155"/>
    </location>
</feature>
<keyword evidence="3" id="KW-1185">Reference proteome</keyword>
<evidence type="ECO:0000259" key="1">
    <source>
        <dbReference type="Pfam" id="PF00857"/>
    </source>
</evidence>
<dbReference type="InterPro" id="IPR000868">
    <property type="entry name" value="Isochorismatase-like_dom"/>
</dbReference>
<dbReference type="InterPro" id="IPR036380">
    <property type="entry name" value="Isochorismatase-like_sf"/>
</dbReference>
<dbReference type="PANTHER" id="PTHR14119">
    <property type="entry name" value="HYDROLASE"/>
    <property type="match status" value="1"/>
</dbReference>
<evidence type="ECO:0000313" key="2">
    <source>
        <dbReference type="EMBL" id="MCW8347481.1"/>
    </source>
</evidence>
<dbReference type="Gene3D" id="3.40.50.850">
    <property type="entry name" value="Isochorismatase-like"/>
    <property type="match status" value="1"/>
</dbReference>
<dbReference type="PANTHER" id="PTHR14119:SF3">
    <property type="entry name" value="ISOCHORISMATASE DOMAIN-CONTAINING PROTEIN 2"/>
    <property type="match status" value="1"/>
</dbReference>
<dbReference type="Pfam" id="PF00857">
    <property type="entry name" value="Isochorismatase"/>
    <property type="match status" value="1"/>
</dbReference>
<protein>
    <submittedName>
        <fullName evidence="2">Hydrolase</fullName>
    </submittedName>
</protein>
<reference evidence="2" key="1">
    <citation type="submission" date="2022-02" db="EMBL/GenBank/DDBJ databases">
        <title>Vibrio sp. nov, a new bacterium isolated from seawater.</title>
        <authorList>
            <person name="Yuan Y."/>
        </authorList>
    </citation>
    <scope>NUCLEOTIDE SEQUENCE</scope>
    <source>
        <strain evidence="2">ZSDZ65</strain>
    </source>
</reference>
<dbReference type="CDD" id="cd01012">
    <property type="entry name" value="YcaC_related"/>
    <property type="match status" value="1"/>
</dbReference>
<dbReference type="GO" id="GO:0016787">
    <property type="term" value="F:hydrolase activity"/>
    <property type="evidence" value="ECO:0007669"/>
    <property type="project" value="UniProtKB-KW"/>
</dbReference>
<gene>
    <name evidence="2" type="ORF">MD535_15885</name>
</gene>